<dbReference type="InterPro" id="IPR043129">
    <property type="entry name" value="ATPase_NBD"/>
</dbReference>
<dbReference type="InterPro" id="IPR018484">
    <property type="entry name" value="FGGY_N"/>
</dbReference>
<comment type="catalytic activity">
    <reaction evidence="7 9">
        <text>L-ribulose + ATP = L-ribulose 5-phosphate + ADP + H(+)</text>
        <dbReference type="Rhea" id="RHEA:22072"/>
        <dbReference type="ChEBI" id="CHEBI:15378"/>
        <dbReference type="ChEBI" id="CHEBI:16880"/>
        <dbReference type="ChEBI" id="CHEBI:30616"/>
        <dbReference type="ChEBI" id="CHEBI:58226"/>
        <dbReference type="ChEBI" id="CHEBI:456216"/>
        <dbReference type="EC" id="2.7.1.16"/>
    </reaction>
</comment>
<dbReference type="Pfam" id="PF00370">
    <property type="entry name" value="FGGY_N"/>
    <property type="match status" value="1"/>
</dbReference>
<keyword evidence="2 7" id="KW-0547">Nucleotide-binding</keyword>
<dbReference type="RefSeq" id="WP_006701634.1">
    <property type="nucleotide sequence ID" value="NZ_JH932301.1"/>
</dbReference>
<dbReference type="Gene3D" id="3.30.420.40">
    <property type="match status" value="2"/>
</dbReference>
<evidence type="ECO:0000313" key="13">
    <source>
        <dbReference type="Proteomes" id="UP000005147"/>
    </source>
</evidence>
<name>K1LGP4_9LACT</name>
<evidence type="ECO:0000256" key="2">
    <source>
        <dbReference type="ARBA" id="ARBA00022741"/>
    </source>
</evidence>
<dbReference type="PIRSF" id="PIRSF000538">
    <property type="entry name" value="GlpK"/>
    <property type="match status" value="1"/>
</dbReference>
<evidence type="ECO:0000256" key="6">
    <source>
        <dbReference type="ARBA" id="ARBA00023277"/>
    </source>
</evidence>
<evidence type="ECO:0000256" key="7">
    <source>
        <dbReference type="HAMAP-Rule" id="MF_00520"/>
    </source>
</evidence>
<proteinExistence type="inferred from homology"/>
<comment type="caution">
    <text evidence="12">The sequence shown here is derived from an EMBL/GenBank/DDBJ whole genome shotgun (WGS) entry which is preliminary data.</text>
</comment>
<dbReference type="HOGENOM" id="CLU_009281_9_1_9"/>
<comment type="catalytic activity">
    <reaction evidence="7">
        <text>D-ribulose + ATP = D-ribulose 5-phosphate + ADP + H(+)</text>
        <dbReference type="Rhea" id="RHEA:17601"/>
        <dbReference type="ChEBI" id="CHEBI:15378"/>
        <dbReference type="ChEBI" id="CHEBI:17173"/>
        <dbReference type="ChEBI" id="CHEBI:30616"/>
        <dbReference type="ChEBI" id="CHEBI:58121"/>
        <dbReference type="ChEBI" id="CHEBI:456216"/>
        <dbReference type="EC" id="2.7.1.16"/>
    </reaction>
</comment>
<evidence type="ECO:0000259" key="11">
    <source>
        <dbReference type="Pfam" id="PF02782"/>
    </source>
</evidence>
<dbReference type="EMBL" id="AGZE01000026">
    <property type="protein sequence ID" value="EKB55800.1"/>
    <property type="molecule type" value="Genomic_DNA"/>
</dbReference>
<reference evidence="12 13" key="1">
    <citation type="submission" date="2012-07" db="EMBL/GenBank/DDBJ databases">
        <title>The Genome Sequence of Facklamia ignava CCUG 37419.</title>
        <authorList>
            <consortium name="The Broad Institute Genome Sequencing Platform"/>
            <person name="Earl A."/>
            <person name="Ward D."/>
            <person name="Feldgarden M."/>
            <person name="Gevers D."/>
            <person name="Huys G."/>
            <person name="Walker B."/>
            <person name="Young S.K."/>
            <person name="Zeng Q."/>
            <person name="Gargeya S."/>
            <person name="Fitzgerald M."/>
            <person name="Haas B."/>
            <person name="Abouelleil A."/>
            <person name="Alvarado L."/>
            <person name="Arachchi H.M."/>
            <person name="Berlin A.M."/>
            <person name="Chapman S.B."/>
            <person name="Goldberg J."/>
            <person name="Griggs A."/>
            <person name="Gujja S."/>
            <person name="Hansen M."/>
            <person name="Howarth C."/>
            <person name="Imamovic A."/>
            <person name="Larimer J."/>
            <person name="McCowen C."/>
            <person name="Montmayeur A."/>
            <person name="Murphy C."/>
            <person name="Neiman D."/>
            <person name="Pearson M."/>
            <person name="Priest M."/>
            <person name="Roberts A."/>
            <person name="Saif S."/>
            <person name="Shea T."/>
            <person name="Sisk P."/>
            <person name="Sykes S."/>
            <person name="Wortman J."/>
            <person name="Nusbaum C."/>
            <person name="Birren B."/>
        </authorList>
    </citation>
    <scope>NUCLEOTIDE SEQUENCE [LARGE SCALE GENOMIC DNA]</scope>
    <source>
        <strain evidence="12 13">CCUG 37419</strain>
    </source>
</reference>
<dbReference type="InterPro" id="IPR018485">
    <property type="entry name" value="FGGY_C"/>
</dbReference>
<evidence type="ECO:0000256" key="5">
    <source>
        <dbReference type="ARBA" id="ARBA00022935"/>
    </source>
</evidence>
<dbReference type="NCBIfam" id="TIGR01234">
    <property type="entry name" value="L-ribulokinase"/>
    <property type="match status" value="1"/>
</dbReference>
<dbReference type="EC" id="2.7.1.16" evidence="7 8"/>
<dbReference type="Proteomes" id="UP000005147">
    <property type="component" value="Unassembled WGS sequence"/>
</dbReference>
<dbReference type="HAMAP" id="MF_00520">
    <property type="entry name" value="Ribulokinase"/>
    <property type="match status" value="1"/>
</dbReference>
<evidence type="ECO:0000256" key="1">
    <source>
        <dbReference type="ARBA" id="ARBA00022679"/>
    </source>
</evidence>
<dbReference type="InterPro" id="IPR005929">
    <property type="entry name" value="Ribulokinase"/>
</dbReference>
<accession>K1LGP4</accession>
<gene>
    <name evidence="7" type="primary">araB</name>
    <name evidence="12" type="ORF">HMPREF9707_00987</name>
</gene>
<dbReference type="InterPro" id="IPR000577">
    <property type="entry name" value="Carb_kinase_FGGY"/>
</dbReference>
<dbReference type="UniPathway" id="UPA00145">
    <property type="reaction ID" value="UER00566"/>
</dbReference>
<dbReference type="GO" id="GO:0019569">
    <property type="term" value="P:L-arabinose catabolic process to D-xylulose 5-phosphate"/>
    <property type="evidence" value="ECO:0007669"/>
    <property type="project" value="UniProtKB-UniRule"/>
</dbReference>
<protein>
    <recommendedName>
        <fullName evidence="7 8">Ribulokinase</fullName>
        <ecNumber evidence="7 8">2.7.1.16</ecNumber>
    </recommendedName>
</protein>
<keyword evidence="4 7" id="KW-0067">ATP-binding</keyword>
<dbReference type="eggNOG" id="COG1069">
    <property type="taxonomic scope" value="Bacteria"/>
</dbReference>
<dbReference type="GO" id="GO:0008741">
    <property type="term" value="F:ribulokinase activity"/>
    <property type="evidence" value="ECO:0007669"/>
    <property type="project" value="UniProtKB-UniRule"/>
</dbReference>
<evidence type="ECO:0000256" key="8">
    <source>
        <dbReference type="NCBIfam" id="TIGR01234"/>
    </source>
</evidence>
<dbReference type="PATRIC" id="fig|883112.3.peg.984"/>
<sequence length="566" mass="62600">MSKYTIGIDFGTLSGRAVLIRISDGKQISSAEMKYPHGVMDETLPDGQLLPIDWALQHPQDYLDVLEYTFKKVICDSAVNPSDIIGIGVDFTACTILPVKKDGTPLCFLDEFKNNRNAYVKLWKHHSAQDKADIINELANKDNELWVKRFGGKISSEWLIPKVWQTLEEAPEVYDAADYFIEGGDWIVWQLTGNHTRNACTAGFKANWHKGEGYPPIEFLNKLDPRLNELVTHKINMPISSVGEKAGGLTENLSRKTGLQTGTSVAVAHADAHVAFPGVKITKPGVMLDIIGTSSCHLIMDEEEYLIPGISGVVADGIIPGYYSYEAGQNGVGDTFHWFTSRMINESYINESKEREISIHDLLIEKAKKLEPGESGLVMLEWLNGNRSTLNDSNLSGLIVGLNISTTPEEIYLAICEATAFGTKVIVDNFVDNGVKVNEFVASGGIANKNPFLMQIYADVLNMPIKIGGSTQGPAHSSAIFAAVAAGKNNGGYDSIVEASEKMGTEYSAVYHPNPEKVQKYETLYSIYKELYDIFGRENKIMNELKEIRLREKKAKDLTSEVKDNE</sequence>
<dbReference type="PANTHER" id="PTHR43435">
    <property type="entry name" value="RIBULOKINASE"/>
    <property type="match status" value="1"/>
</dbReference>
<evidence type="ECO:0000256" key="3">
    <source>
        <dbReference type="ARBA" id="ARBA00022777"/>
    </source>
</evidence>
<dbReference type="SUPFAM" id="SSF53067">
    <property type="entry name" value="Actin-like ATPase domain"/>
    <property type="match status" value="2"/>
</dbReference>
<evidence type="ECO:0000256" key="9">
    <source>
        <dbReference type="RuleBase" id="RU003455"/>
    </source>
</evidence>
<dbReference type="GO" id="GO:0005737">
    <property type="term" value="C:cytoplasm"/>
    <property type="evidence" value="ECO:0007669"/>
    <property type="project" value="TreeGrafter"/>
</dbReference>
<evidence type="ECO:0000259" key="10">
    <source>
        <dbReference type="Pfam" id="PF00370"/>
    </source>
</evidence>
<keyword evidence="1 7" id="KW-0808">Transferase</keyword>
<organism evidence="12 13">
    <name type="scientific">Falseniella ignava CCUG 37419</name>
    <dbReference type="NCBI Taxonomy" id="883112"/>
    <lineage>
        <taxon>Bacteria</taxon>
        <taxon>Bacillati</taxon>
        <taxon>Bacillota</taxon>
        <taxon>Bacilli</taxon>
        <taxon>Lactobacillales</taxon>
        <taxon>Aerococcaceae</taxon>
        <taxon>Falseniella</taxon>
    </lineage>
</organism>
<keyword evidence="5 7" id="KW-0054">Arabinose catabolism</keyword>
<dbReference type="NCBIfam" id="NF003154">
    <property type="entry name" value="PRK04123.1"/>
    <property type="match status" value="1"/>
</dbReference>
<dbReference type="PANTHER" id="PTHR43435:SF4">
    <property type="entry name" value="FGGY CARBOHYDRATE KINASE DOMAIN-CONTAINING PROTEIN"/>
    <property type="match status" value="1"/>
</dbReference>
<dbReference type="AlphaFoldDB" id="K1LGP4"/>
<keyword evidence="6 7" id="KW-0119">Carbohydrate metabolism</keyword>
<dbReference type="Pfam" id="PF02782">
    <property type="entry name" value="FGGY_C"/>
    <property type="match status" value="1"/>
</dbReference>
<keyword evidence="13" id="KW-1185">Reference proteome</keyword>
<comment type="pathway">
    <text evidence="7 9">Carbohydrate degradation; L-arabinose degradation via L-ribulose; D-xylulose 5-phosphate from L-arabinose (bacterial route): step 2/3.</text>
</comment>
<feature type="domain" description="Carbohydrate kinase FGGY N-terminal" evidence="10">
    <location>
        <begin position="4"/>
        <end position="275"/>
    </location>
</feature>
<evidence type="ECO:0000256" key="4">
    <source>
        <dbReference type="ARBA" id="ARBA00022840"/>
    </source>
</evidence>
<keyword evidence="3 7" id="KW-0418">Kinase</keyword>
<evidence type="ECO:0000313" key="12">
    <source>
        <dbReference type="EMBL" id="EKB55800.1"/>
    </source>
</evidence>
<dbReference type="CDD" id="cd07781">
    <property type="entry name" value="ASKHA_NBD_FGGY_L-RBK"/>
    <property type="match status" value="1"/>
</dbReference>
<feature type="domain" description="Carbohydrate kinase FGGY C-terminal" evidence="11">
    <location>
        <begin position="290"/>
        <end position="486"/>
    </location>
</feature>
<dbReference type="GO" id="GO:0005524">
    <property type="term" value="F:ATP binding"/>
    <property type="evidence" value="ECO:0007669"/>
    <property type="project" value="UniProtKB-UniRule"/>
</dbReference>
<comment type="similarity">
    <text evidence="7 9">Belongs to the ribulokinase family.</text>
</comment>
<dbReference type="STRING" id="883112.HMPREF9707_00987"/>
<dbReference type="GO" id="GO:0019150">
    <property type="term" value="F:D-ribulokinase activity"/>
    <property type="evidence" value="ECO:0007669"/>
    <property type="project" value="RHEA"/>
</dbReference>